<gene>
    <name evidence="3" type="ORF">FJV41_03245</name>
</gene>
<name>A0A540X8G5_9BACT</name>
<protein>
    <submittedName>
        <fullName evidence="3">P1 family peptidase</fullName>
    </submittedName>
</protein>
<dbReference type="GO" id="GO:0004177">
    <property type="term" value="F:aminopeptidase activity"/>
    <property type="evidence" value="ECO:0007669"/>
    <property type="project" value="TreeGrafter"/>
</dbReference>
<dbReference type="Gene3D" id="3.60.70.12">
    <property type="entry name" value="L-amino peptidase D-ALA esterase/amidase"/>
    <property type="match status" value="1"/>
</dbReference>
<dbReference type="CDD" id="cd02253">
    <property type="entry name" value="DmpA"/>
    <property type="match status" value="1"/>
</dbReference>
<feature type="signal peptide" evidence="2">
    <location>
        <begin position="1"/>
        <end position="21"/>
    </location>
</feature>
<dbReference type="EMBL" id="VIFM01000007">
    <property type="protein sequence ID" value="TQF17469.1"/>
    <property type="molecule type" value="Genomic_DNA"/>
</dbReference>
<evidence type="ECO:0000313" key="3">
    <source>
        <dbReference type="EMBL" id="TQF17469.1"/>
    </source>
</evidence>
<keyword evidence="4" id="KW-1185">Reference proteome</keyword>
<feature type="chain" id="PRO_5021848202" evidence="2">
    <location>
        <begin position="22"/>
        <end position="427"/>
    </location>
</feature>
<comment type="caution">
    <text evidence="3">The sequence shown here is derived from an EMBL/GenBank/DDBJ whole genome shotgun (WGS) entry which is preliminary data.</text>
</comment>
<dbReference type="InterPro" id="IPR005321">
    <property type="entry name" value="Peptidase_S58_DmpA"/>
</dbReference>
<keyword evidence="2" id="KW-0732">Signal</keyword>
<dbReference type="PANTHER" id="PTHR36512:SF3">
    <property type="entry name" value="BLR5678 PROTEIN"/>
    <property type="match status" value="1"/>
</dbReference>
<dbReference type="InterPro" id="IPR016117">
    <property type="entry name" value="ArgJ-like_dom_sf"/>
</dbReference>
<evidence type="ECO:0000256" key="1">
    <source>
        <dbReference type="ARBA" id="ARBA00007068"/>
    </source>
</evidence>
<dbReference type="Pfam" id="PF03576">
    <property type="entry name" value="Peptidase_S58"/>
    <property type="match status" value="1"/>
</dbReference>
<dbReference type="Proteomes" id="UP000315369">
    <property type="component" value="Unassembled WGS sequence"/>
</dbReference>
<dbReference type="PANTHER" id="PTHR36512">
    <property type="entry name" value="D-AMINOPEPTIDASE"/>
    <property type="match status" value="1"/>
</dbReference>
<dbReference type="OrthoDB" id="9770388at2"/>
<dbReference type="SUPFAM" id="SSF56266">
    <property type="entry name" value="DmpA/ArgJ-like"/>
    <property type="match status" value="1"/>
</dbReference>
<dbReference type="RefSeq" id="WP_141640911.1">
    <property type="nucleotide sequence ID" value="NZ_VIFM01000007.1"/>
</dbReference>
<proteinExistence type="inferred from homology"/>
<reference evidence="3 4" key="1">
    <citation type="submission" date="2019-06" db="EMBL/GenBank/DDBJ databases">
        <authorList>
            <person name="Livingstone P."/>
            <person name="Whitworth D."/>
        </authorList>
    </citation>
    <scope>NUCLEOTIDE SEQUENCE [LARGE SCALE GENOMIC DNA]</scope>
    <source>
        <strain evidence="3 4">AM401</strain>
    </source>
</reference>
<organism evidence="3 4">
    <name type="scientific">Myxococcus llanfairpwllgwyngyllgogerychwyrndrobwllllantysiliogogogochensis</name>
    <dbReference type="NCBI Taxonomy" id="2590453"/>
    <lineage>
        <taxon>Bacteria</taxon>
        <taxon>Pseudomonadati</taxon>
        <taxon>Myxococcota</taxon>
        <taxon>Myxococcia</taxon>
        <taxon>Myxococcales</taxon>
        <taxon>Cystobacterineae</taxon>
        <taxon>Myxococcaceae</taxon>
        <taxon>Myxococcus</taxon>
    </lineage>
</organism>
<accession>A0A540X8G5</accession>
<dbReference type="AlphaFoldDB" id="A0A540X8G5"/>
<evidence type="ECO:0000313" key="4">
    <source>
        <dbReference type="Proteomes" id="UP000315369"/>
    </source>
</evidence>
<comment type="similarity">
    <text evidence="1">Belongs to the peptidase S58 family.</text>
</comment>
<evidence type="ECO:0000256" key="2">
    <source>
        <dbReference type="SAM" id="SignalP"/>
    </source>
</evidence>
<sequence>MRTLLSSVLLCLLVTPSLGSAQAERARPRARNLGITFGGQSGPLGAITDVPGVEVGHTTLISGEGRIEPGKGPMRTGVTAVLPRGRDGVAEPVFAATYALNGNGEMTGTHWIQESGELNGPVMITNTNDIGAVREGVISWAMGKDLAWDLGLPVVAETWDGMLNDLYGFHVKPSHAIQALESARPGPMLEGSVGGGTGMVCHGFKGGIGTASRKLPESAGGYTLGVMVQCNYGSRRLFSVEGVPVGEELADHKPCYLGTQKPGSPMMSSLTSCGATGGPPAVPTPFEGAGSIIIIVATDAPLLPHQLGRLARRVPLGIAKMGGLGENYSGDIFLAFSTQSLKPAAQDRPANVAVLSNDRLNPLFEATVQATQEAILNAMLASDTMTGADNIRVYGLPPDGLVKALKKYGRLTPAPKSKRPPAGKSGR</sequence>